<accession>F0WUP1</accession>
<reference evidence="1" key="1">
    <citation type="journal article" date="2011" name="PLoS Biol.">
        <title>Gene gain and loss during evolution of obligate parasitism in the white rust pathogen of Arabidopsis thaliana.</title>
        <authorList>
            <person name="Kemen E."/>
            <person name="Gardiner A."/>
            <person name="Schultz-Larsen T."/>
            <person name="Kemen A.C."/>
            <person name="Balmuth A.L."/>
            <person name="Robert-Seilaniantz A."/>
            <person name="Bailey K."/>
            <person name="Holub E."/>
            <person name="Studholme D.J."/>
            <person name="Maclean D."/>
            <person name="Jones J.D."/>
        </authorList>
    </citation>
    <scope>NUCLEOTIDE SEQUENCE</scope>
</reference>
<reference evidence="1" key="2">
    <citation type="submission" date="2011-02" db="EMBL/GenBank/DDBJ databases">
        <authorList>
            <person name="MacLean D."/>
        </authorList>
    </citation>
    <scope>NUCLEOTIDE SEQUENCE</scope>
</reference>
<dbReference type="AlphaFoldDB" id="F0WUP1"/>
<organism evidence="1">
    <name type="scientific">Albugo laibachii Nc14</name>
    <dbReference type="NCBI Taxonomy" id="890382"/>
    <lineage>
        <taxon>Eukaryota</taxon>
        <taxon>Sar</taxon>
        <taxon>Stramenopiles</taxon>
        <taxon>Oomycota</taxon>
        <taxon>Peronosporomycetes</taxon>
        <taxon>Albuginales</taxon>
        <taxon>Albuginaceae</taxon>
        <taxon>Albugo</taxon>
    </lineage>
</organism>
<gene>
    <name evidence="1" type="primary">AlNc14C276G10048</name>
    <name evidence="1" type="ORF">ALNC14_112660</name>
</gene>
<protein>
    <submittedName>
        <fullName evidence="1">AlNc14C276G10048 protein</fullName>
    </submittedName>
</protein>
<evidence type="ECO:0000313" key="1">
    <source>
        <dbReference type="EMBL" id="CCA25122.1"/>
    </source>
</evidence>
<dbReference type="HOGENOM" id="CLU_1506071_0_0_1"/>
<sequence>MWTDKMMDGTQCALEFGDDNTLEMGTLIRYPTPANAKRYKPREQTTTVASDSADSVEENHTYFDASSLVKSTYCFVVFPVAVPICTKLKWINSSGFSACQVSPKGLRVEFDIVLAQCKQRRTKTFTSLVLSGHQKTSSIALRVASIPQCPPTPKCATIHSRRQSLDFSGGMHIFPILLR</sequence>
<proteinExistence type="predicted"/>
<name>F0WUP1_9STRA</name>
<dbReference type="EMBL" id="FR824321">
    <property type="protein sequence ID" value="CCA25122.1"/>
    <property type="molecule type" value="Genomic_DNA"/>
</dbReference>